<feature type="binding site" evidence="2">
    <location>
        <position position="366"/>
    </location>
    <ligand>
        <name>Mn(2+)</name>
        <dbReference type="ChEBI" id="CHEBI:29035"/>
        <label>2</label>
    </ligand>
</feature>
<proteinExistence type="predicted"/>
<dbReference type="AlphaFoldDB" id="A0A9D1I4C4"/>
<protein>
    <submittedName>
        <fullName evidence="4">Amidohydrolase</fullName>
    </submittedName>
</protein>
<dbReference type="PANTHER" id="PTHR11014:SF63">
    <property type="entry name" value="METALLOPEPTIDASE, PUTATIVE (AFU_ORTHOLOGUE AFUA_6G09600)-RELATED"/>
    <property type="match status" value="1"/>
</dbReference>
<gene>
    <name evidence="4" type="ORF">IAD16_04410</name>
</gene>
<accession>A0A9D1I4C4</accession>
<dbReference type="GO" id="GO:0019877">
    <property type="term" value="P:diaminopimelate biosynthetic process"/>
    <property type="evidence" value="ECO:0007669"/>
    <property type="project" value="UniProtKB-ARBA"/>
</dbReference>
<dbReference type="Gene3D" id="3.40.630.10">
    <property type="entry name" value="Zn peptidases"/>
    <property type="match status" value="1"/>
</dbReference>
<dbReference type="InterPro" id="IPR017439">
    <property type="entry name" value="Amidohydrolase"/>
</dbReference>
<dbReference type="InterPro" id="IPR011650">
    <property type="entry name" value="Peptidase_M20_dimer"/>
</dbReference>
<dbReference type="FunFam" id="3.30.70.360:FF:000001">
    <property type="entry name" value="N-acetyldiaminopimelate deacetylase"/>
    <property type="match status" value="1"/>
</dbReference>
<dbReference type="GO" id="GO:0046872">
    <property type="term" value="F:metal ion binding"/>
    <property type="evidence" value="ECO:0007669"/>
    <property type="project" value="UniProtKB-KW"/>
</dbReference>
<dbReference type="PANTHER" id="PTHR11014">
    <property type="entry name" value="PEPTIDASE M20 FAMILY MEMBER"/>
    <property type="match status" value="1"/>
</dbReference>
<dbReference type="CDD" id="cd03886">
    <property type="entry name" value="M20_Acy1"/>
    <property type="match status" value="1"/>
</dbReference>
<evidence type="ECO:0000256" key="2">
    <source>
        <dbReference type="PIRSR" id="PIRSR005962-1"/>
    </source>
</evidence>
<dbReference type="PIRSF" id="PIRSF005962">
    <property type="entry name" value="Pept_M20D_amidohydro"/>
    <property type="match status" value="1"/>
</dbReference>
<dbReference type="Proteomes" id="UP000824091">
    <property type="component" value="Unassembled WGS sequence"/>
</dbReference>
<dbReference type="Pfam" id="PF07687">
    <property type="entry name" value="M20_dimer"/>
    <property type="match status" value="1"/>
</dbReference>
<reference evidence="4" key="1">
    <citation type="submission" date="2020-10" db="EMBL/GenBank/DDBJ databases">
        <authorList>
            <person name="Gilroy R."/>
        </authorList>
    </citation>
    <scope>NUCLEOTIDE SEQUENCE</scope>
    <source>
        <strain evidence="4">11300</strain>
    </source>
</reference>
<keyword evidence="2" id="KW-0464">Manganese</keyword>
<keyword evidence="2" id="KW-0479">Metal-binding</keyword>
<dbReference type="Pfam" id="PF01546">
    <property type="entry name" value="Peptidase_M20"/>
    <property type="match status" value="1"/>
</dbReference>
<reference evidence="4" key="2">
    <citation type="journal article" date="2021" name="PeerJ">
        <title>Extensive microbial diversity within the chicken gut microbiome revealed by metagenomics and culture.</title>
        <authorList>
            <person name="Gilroy R."/>
            <person name="Ravi A."/>
            <person name="Getino M."/>
            <person name="Pursley I."/>
            <person name="Horton D.L."/>
            <person name="Alikhan N.F."/>
            <person name="Baker D."/>
            <person name="Gharbi K."/>
            <person name="Hall N."/>
            <person name="Watson M."/>
            <person name="Adriaenssens E.M."/>
            <person name="Foster-Nyarko E."/>
            <person name="Jarju S."/>
            <person name="Secka A."/>
            <person name="Antonio M."/>
            <person name="Oren A."/>
            <person name="Chaudhuri R.R."/>
            <person name="La Ragione R."/>
            <person name="Hildebrand F."/>
            <person name="Pallen M.J."/>
        </authorList>
    </citation>
    <scope>NUCLEOTIDE SEQUENCE</scope>
    <source>
        <strain evidence="4">11300</strain>
    </source>
</reference>
<dbReference type="Gene3D" id="3.30.70.360">
    <property type="match status" value="1"/>
</dbReference>
<name>A0A9D1I4C4_9FIRM</name>
<evidence type="ECO:0000259" key="3">
    <source>
        <dbReference type="Pfam" id="PF07687"/>
    </source>
</evidence>
<feature type="binding site" evidence="2">
    <location>
        <position position="106"/>
    </location>
    <ligand>
        <name>Mn(2+)</name>
        <dbReference type="ChEBI" id="CHEBI:29035"/>
        <label>2</label>
    </ligand>
</feature>
<feature type="binding site" evidence="2">
    <location>
        <position position="104"/>
    </location>
    <ligand>
        <name>Mn(2+)</name>
        <dbReference type="ChEBI" id="CHEBI:29035"/>
        <label>2</label>
    </ligand>
</feature>
<dbReference type="SUPFAM" id="SSF55031">
    <property type="entry name" value="Bacterial exopeptidase dimerisation domain"/>
    <property type="match status" value="1"/>
</dbReference>
<organism evidence="4 5">
    <name type="scientific">Candidatus Fimisoma avicola</name>
    <dbReference type="NCBI Taxonomy" id="2840826"/>
    <lineage>
        <taxon>Bacteria</taxon>
        <taxon>Bacillati</taxon>
        <taxon>Bacillota</taxon>
        <taxon>Clostridia</taxon>
        <taxon>Eubacteriales</taxon>
        <taxon>Candidatus Fimisoma</taxon>
    </lineage>
</organism>
<dbReference type="SUPFAM" id="SSF53187">
    <property type="entry name" value="Zn-dependent exopeptidases"/>
    <property type="match status" value="1"/>
</dbReference>
<feature type="binding site" evidence="2">
    <location>
        <position position="140"/>
    </location>
    <ligand>
        <name>Mn(2+)</name>
        <dbReference type="ChEBI" id="CHEBI:29035"/>
        <label>2</label>
    </ligand>
</feature>
<evidence type="ECO:0000256" key="1">
    <source>
        <dbReference type="ARBA" id="ARBA00022801"/>
    </source>
</evidence>
<comment type="cofactor">
    <cofactor evidence="2">
        <name>Mn(2+)</name>
        <dbReference type="ChEBI" id="CHEBI:29035"/>
    </cofactor>
    <text evidence="2">The Mn(2+) ion enhances activity.</text>
</comment>
<feature type="domain" description="Peptidase M20 dimerisation" evidence="3">
    <location>
        <begin position="191"/>
        <end position="281"/>
    </location>
</feature>
<dbReference type="InterPro" id="IPR036264">
    <property type="entry name" value="Bact_exopeptidase_dim_dom"/>
</dbReference>
<sequence length="401" mass="44590">MKISDLTDEKVFKEKIIKQRRKLHRCPELSEEEAKTADSICAFLDDINVPYKKNIAGHGVMAWIEGTAGPGPVIGVRGDMDALPIEEENDTEYRSQVPGVMHACGHDAHVTILLGLAELLSIYKEKLKGTVKLIFQPAEETIGGADRMIKEGVLEAPDVDYMLGLHVEPQFDVGKVGIKYGKMYAASDMIDVIIHGKSAHGAHPDQGVDVICVAAEIITAVQVMIAREVSPLDSAVCTFGSIKAGTARNQIADRLEMEGIIRTLDPSSRMRMRKRVGEICRLTAQKMGADVEYIVHESYSSLINDNQITALVQETAEEVLGKDNVVIEEFPDLGCEDFSFFAEKKPSCYFHLGCYDEKLGERVDLHNSKFDIDEECLFKGIELQLNNIIKICEKYKQEVDR</sequence>
<keyword evidence="1" id="KW-0378">Hydrolase</keyword>
<comment type="caution">
    <text evidence="4">The sequence shown here is derived from an EMBL/GenBank/DDBJ whole genome shotgun (WGS) entry which is preliminary data.</text>
</comment>
<dbReference type="EMBL" id="DVMO01000062">
    <property type="protein sequence ID" value="HIU27597.1"/>
    <property type="molecule type" value="Genomic_DNA"/>
</dbReference>
<evidence type="ECO:0000313" key="4">
    <source>
        <dbReference type="EMBL" id="HIU27597.1"/>
    </source>
</evidence>
<dbReference type="NCBIfam" id="TIGR01891">
    <property type="entry name" value="amidohydrolases"/>
    <property type="match status" value="1"/>
</dbReference>
<dbReference type="GO" id="GO:0050118">
    <property type="term" value="F:N-acetyldiaminopimelate deacetylase activity"/>
    <property type="evidence" value="ECO:0007669"/>
    <property type="project" value="UniProtKB-ARBA"/>
</dbReference>
<dbReference type="InterPro" id="IPR002933">
    <property type="entry name" value="Peptidase_M20"/>
</dbReference>
<evidence type="ECO:0000313" key="5">
    <source>
        <dbReference type="Proteomes" id="UP000824091"/>
    </source>
</evidence>
<feature type="binding site" evidence="2">
    <location>
        <position position="166"/>
    </location>
    <ligand>
        <name>Mn(2+)</name>
        <dbReference type="ChEBI" id="CHEBI:29035"/>
        <label>2</label>
    </ligand>
</feature>